<keyword evidence="1" id="KW-0472">Membrane</keyword>
<name>A0A380WEX6_AMIAI</name>
<evidence type="ECO:0000313" key="3">
    <source>
        <dbReference type="Proteomes" id="UP000254701"/>
    </source>
</evidence>
<feature type="transmembrane region" description="Helical" evidence="1">
    <location>
        <begin position="95"/>
        <end position="116"/>
    </location>
</feature>
<keyword evidence="1" id="KW-1133">Transmembrane helix</keyword>
<evidence type="ECO:0000313" key="2">
    <source>
        <dbReference type="EMBL" id="SUU87579.1"/>
    </source>
</evidence>
<keyword evidence="1" id="KW-0812">Transmembrane</keyword>
<dbReference type="Proteomes" id="UP000254701">
    <property type="component" value="Unassembled WGS sequence"/>
</dbReference>
<sequence>MEPLQAVEQWDLVRQLKTSFVAYPVVNAVHIASIGALLTSVTLLDLRVLGAFGSLPERPFVMLLRRLALLAFCFAIASGLALFSVRASYYAEMPVFLGKMGLIALAGANFTLFAAVETGKPPQHRSSLRRLLAVISIVIWCAVLLCGRFIGFL</sequence>
<gene>
    <name evidence="2" type="ORF">NCTC10684_00780</name>
</gene>
<feature type="transmembrane region" description="Helical" evidence="1">
    <location>
        <begin position="67"/>
        <end position="89"/>
    </location>
</feature>
<organism evidence="2 3">
    <name type="scientific">Aminobacter aminovorans</name>
    <name type="common">Chelatobacter heintzii</name>
    <dbReference type="NCBI Taxonomy" id="83263"/>
    <lineage>
        <taxon>Bacteria</taxon>
        <taxon>Pseudomonadati</taxon>
        <taxon>Pseudomonadota</taxon>
        <taxon>Alphaproteobacteria</taxon>
        <taxon>Hyphomicrobiales</taxon>
        <taxon>Phyllobacteriaceae</taxon>
        <taxon>Aminobacter</taxon>
    </lineage>
</organism>
<protein>
    <recommendedName>
        <fullName evidence="4">DUF2214 domain-containing protein</fullName>
    </recommendedName>
</protein>
<dbReference type="AlphaFoldDB" id="A0A380WEX6"/>
<feature type="transmembrane region" description="Helical" evidence="1">
    <location>
        <begin position="20"/>
        <end position="46"/>
    </location>
</feature>
<accession>A0A380WEX6</accession>
<dbReference type="EMBL" id="UFSM01000001">
    <property type="protein sequence ID" value="SUU87579.1"/>
    <property type="molecule type" value="Genomic_DNA"/>
</dbReference>
<evidence type="ECO:0008006" key="4">
    <source>
        <dbReference type="Google" id="ProtNLM"/>
    </source>
</evidence>
<evidence type="ECO:0000256" key="1">
    <source>
        <dbReference type="SAM" id="Phobius"/>
    </source>
</evidence>
<proteinExistence type="predicted"/>
<reference evidence="2 3" key="1">
    <citation type="submission" date="2018-06" db="EMBL/GenBank/DDBJ databases">
        <authorList>
            <consortium name="Pathogen Informatics"/>
            <person name="Doyle S."/>
        </authorList>
    </citation>
    <scope>NUCLEOTIDE SEQUENCE [LARGE SCALE GENOMIC DNA]</scope>
    <source>
        <strain evidence="2 3">NCTC10684</strain>
    </source>
</reference>
<feature type="transmembrane region" description="Helical" evidence="1">
    <location>
        <begin position="128"/>
        <end position="150"/>
    </location>
</feature>
<dbReference type="OrthoDB" id="118399at2"/>
<dbReference type="RefSeq" id="WP_115730064.1">
    <property type="nucleotide sequence ID" value="NZ_BAAAVY010000006.1"/>
</dbReference>